<accession>A0ABD1FHD6</accession>
<evidence type="ECO:0000256" key="11">
    <source>
        <dbReference type="ARBA" id="ARBA00022825"/>
    </source>
</evidence>
<evidence type="ECO:0000256" key="17">
    <source>
        <dbReference type="ARBA" id="ARBA00029644"/>
    </source>
</evidence>
<dbReference type="FunFam" id="2.40.10.120:FF:000004">
    <property type="entry name" value="Serine protease HTRA2, mitochondrial"/>
    <property type="match status" value="1"/>
</dbReference>
<keyword evidence="15" id="KW-0472">Membrane</keyword>
<keyword evidence="11" id="KW-0720">Serine protease</keyword>
<evidence type="ECO:0000256" key="3">
    <source>
        <dbReference type="ARBA" id="ARBA00004375"/>
    </source>
</evidence>
<evidence type="ECO:0000256" key="1">
    <source>
        <dbReference type="ARBA" id="ARBA00001760"/>
    </source>
</evidence>
<proteinExistence type="inferred from homology"/>
<dbReference type="EC" id="3.4.21.108" evidence="5"/>
<evidence type="ECO:0000256" key="4">
    <source>
        <dbReference type="ARBA" id="ARBA00010541"/>
    </source>
</evidence>
<gene>
    <name evidence="20" type="ORF">ABEB36_001306</name>
</gene>
<sequence length="411" mass="45285">MSLLRKFYVLKNVDRFLANKVTCNSFQSEKTATLIQKTCRNHSSEKSKVFKTFVILCSSYLTYKVVKNRVTVLPQVNAASMFDPSQLAGRRKQFNFIADVVEKSAPAVVYIEIKDSRRVDFFTGRPLTLSNGSGFIIESNGLIVTNAHVVTNKPSAKVEVKLMDGRQFHGVVEDIDLKSDLATVRIPATNLPVMQLGNSADLKPGEFVVAIGSPLSLSNTVTTGVVSSPQRASEELGLTGKDMVYIQTDAAITFGNSGGPLVNLDGEAIGVNSMKVTPGISFAIPIDYVKEFLKNTKGRRTSSEAPKRLYMGITMVTLTPQLIYEMIHRQGSVLPYDFKGGVLVWKVIRGSPADNGGLQQGDIVTHIDGKEIREAQDVYEVLKKTKSKNLRMSVQRQGKRYEVNIQPEDLT</sequence>
<dbReference type="InterPro" id="IPR009003">
    <property type="entry name" value="Peptidase_S1_PA"/>
</dbReference>
<evidence type="ECO:0000256" key="14">
    <source>
        <dbReference type="ARBA" id="ARBA00023128"/>
    </source>
</evidence>
<comment type="subcellular location">
    <subcellularLocation>
        <location evidence="3">Mitochondrion intermembrane space</location>
        <topology evidence="3">Single-pass membrane protein</topology>
    </subcellularLocation>
    <subcellularLocation>
        <location evidence="2">Mitochondrion membrane</location>
        <topology evidence="2">Single-pass membrane protein</topology>
    </subcellularLocation>
</comment>
<dbReference type="SUPFAM" id="SSF50156">
    <property type="entry name" value="PDZ domain-like"/>
    <property type="match status" value="1"/>
</dbReference>
<protein>
    <recommendedName>
        <fullName evidence="6">Serine protease HTRA2, mitochondrial</fullName>
        <ecNumber evidence="5">3.4.21.108</ecNumber>
    </recommendedName>
    <alternativeName>
        <fullName evidence="17">High temperature requirement protein A2</fullName>
    </alternativeName>
</protein>
<feature type="domain" description="PDZ" evidence="19">
    <location>
        <begin position="322"/>
        <end position="385"/>
    </location>
</feature>
<dbReference type="Proteomes" id="UP001566132">
    <property type="component" value="Unassembled WGS sequence"/>
</dbReference>
<keyword evidence="10" id="KW-0378">Hydrolase</keyword>
<dbReference type="SUPFAM" id="SSF50494">
    <property type="entry name" value="Trypsin-like serine proteases"/>
    <property type="match status" value="1"/>
</dbReference>
<dbReference type="Gene3D" id="2.40.10.120">
    <property type="match status" value="1"/>
</dbReference>
<evidence type="ECO:0000256" key="13">
    <source>
        <dbReference type="ARBA" id="ARBA00022989"/>
    </source>
</evidence>
<evidence type="ECO:0000256" key="7">
    <source>
        <dbReference type="ARBA" id="ARBA00022670"/>
    </source>
</evidence>
<keyword evidence="21" id="KW-1185">Reference proteome</keyword>
<keyword evidence="9" id="KW-0053">Apoptosis</keyword>
<evidence type="ECO:0000256" key="6">
    <source>
        <dbReference type="ARBA" id="ARBA00016929"/>
    </source>
</evidence>
<dbReference type="GO" id="GO:0006508">
    <property type="term" value="P:proteolysis"/>
    <property type="evidence" value="ECO:0007669"/>
    <property type="project" value="UniProtKB-KW"/>
</dbReference>
<dbReference type="Gene3D" id="2.30.42.10">
    <property type="match status" value="1"/>
</dbReference>
<keyword evidence="13" id="KW-1133">Transmembrane helix</keyword>
<comment type="catalytic activity">
    <reaction evidence="1">
        <text>Cleavage of non-polar aliphatic amino-acids at the P1 position, with a preference for Val, Ile and Met. At the P2 and P3 positions, Arg is selected most strongly with a secondary preference for other hydrophilic residues.</text>
        <dbReference type="EC" id="3.4.21.108"/>
    </reaction>
</comment>
<dbReference type="AlphaFoldDB" id="A0ABD1FHD6"/>
<dbReference type="InterPro" id="IPR041489">
    <property type="entry name" value="PDZ_6"/>
</dbReference>
<dbReference type="Pfam" id="PF13365">
    <property type="entry name" value="Trypsin_2"/>
    <property type="match status" value="1"/>
</dbReference>
<evidence type="ECO:0000256" key="16">
    <source>
        <dbReference type="ARBA" id="ARBA00023145"/>
    </source>
</evidence>
<dbReference type="Pfam" id="PF17820">
    <property type="entry name" value="PDZ_6"/>
    <property type="match status" value="1"/>
</dbReference>
<dbReference type="GO" id="GO:0007005">
    <property type="term" value="P:mitochondrion organization"/>
    <property type="evidence" value="ECO:0007669"/>
    <property type="project" value="UniProtKB-ARBA"/>
</dbReference>
<evidence type="ECO:0000256" key="18">
    <source>
        <dbReference type="ARBA" id="ARBA00035606"/>
    </source>
</evidence>
<organism evidence="20 21">
    <name type="scientific">Hypothenemus hampei</name>
    <name type="common">Coffee berry borer</name>
    <dbReference type="NCBI Taxonomy" id="57062"/>
    <lineage>
        <taxon>Eukaryota</taxon>
        <taxon>Metazoa</taxon>
        <taxon>Ecdysozoa</taxon>
        <taxon>Arthropoda</taxon>
        <taxon>Hexapoda</taxon>
        <taxon>Insecta</taxon>
        <taxon>Pterygota</taxon>
        <taxon>Neoptera</taxon>
        <taxon>Endopterygota</taxon>
        <taxon>Coleoptera</taxon>
        <taxon>Polyphaga</taxon>
        <taxon>Cucujiformia</taxon>
        <taxon>Curculionidae</taxon>
        <taxon>Scolytinae</taxon>
        <taxon>Hypothenemus</taxon>
    </lineage>
</organism>
<dbReference type="PRINTS" id="PR00834">
    <property type="entry name" value="PROTEASES2C"/>
</dbReference>
<dbReference type="InterPro" id="IPR036034">
    <property type="entry name" value="PDZ_sf"/>
</dbReference>
<dbReference type="SMART" id="SM00228">
    <property type="entry name" value="PDZ"/>
    <property type="match status" value="1"/>
</dbReference>
<dbReference type="InterPro" id="IPR001940">
    <property type="entry name" value="Peptidase_S1C"/>
</dbReference>
<comment type="function">
    <text evidence="18">Serine protease that shows proteolytic activity against a non-specific substrate beta-casein. Promotes or induces cell death either by direct binding to and inhibition of BIRC proteins (also called inhibitor of apoptosis proteins, IAPs), leading to an increase in caspase activity, or by a BIRC inhibition-independent, caspase-independent and serine protease activity-dependent mechanism. Can antagonize antiapoptotic activity of th/Diap1 by directly inducing the degradation of th/Diap1.</text>
</comment>
<dbReference type="PANTHER" id="PTHR22939">
    <property type="entry name" value="SERINE PROTEASE FAMILY S1C HTRA-RELATED"/>
    <property type="match status" value="1"/>
</dbReference>
<evidence type="ECO:0000313" key="21">
    <source>
        <dbReference type="Proteomes" id="UP001566132"/>
    </source>
</evidence>
<evidence type="ECO:0000256" key="8">
    <source>
        <dbReference type="ARBA" id="ARBA00022692"/>
    </source>
</evidence>
<dbReference type="GO" id="GO:0008236">
    <property type="term" value="F:serine-type peptidase activity"/>
    <property type="evidence" value="ECO:0007669"/>
    <property type="project" value="UniProtKB-KW"/>
</dbReference>
<keyword evidence="16" id="KW-0865">Zymogen</keyword>
<dbReference type="GO" id="GO:0006915">
    <property type="term" value="P:apoptotic process"/>
    <property type="evidence" value="ECO:0007669"/>
    <property type="project" value="UniProtKB-KW"/>
</dbReference>
<dbReference type="InterPro" id="IPR001478">
    <property type="entry name" value="PDZ"/>
</dbReference>
<evidence type="ECO:0000256" key="2">
    <source>
        <dbReference type="ARBA" id="ARBA00004304"/>
    </source>
</evidence>
<reference evidence="20 21" key="1">
    <citation type="submission" date="2024-05" db="EMBL/GenBank/DDBJ databases">
        <title>Genetic variation in Jamaican populations of the coffee berry borer (Hypothenemus hampei).</title>
        <authorList>
            <person name="Errbii M."/>
            <person name="Myrie A."/>
        </authorList>
    </citation>
    <scope>NUCLEOTIDE SEQUENCE [LARGE SCALE GENOMIC DNA]</scope>
    <source>
        <strain evidence="20">JA-Hopewell-2020-01-JO</strain>
        <tissue evidence="20">Whole body</tissue>
    </source>
</reference>
<keyword evidence="7" id="KW-0645">Protease</keyword>
<evidence type="ECO:0000313" key="20">
    <source>
        <dbReference type="EMBL" id="KAL1517556.1"/>
    </source>
</evidence>
<evidence type="ECO:0000256" key="15">
    <source>
        <dbReference type="ARBA" id="ARBA00023136"/>
    </source>
</evidence>
<dbReference type="PROSITE" id="PS50106">
    <property type="entry name" value="PDZ"/>
    <property type="match status" value="1"/>
</dbReference>
<evidence type="ECO:0000256" key="5">
    <source>
        <dbReference type="ARBA" id="ARBA00013033"/>
    </source>
</evidence>
<keyword evidence="12" id="KW-0809">Transit peptide</keyword>
<comment type="caution">
    <text evidence="20">The sequence shown here is derived from an EMBL/GenBank/DDBJ whole genome shotgun (WGS) entry which is preliminary data.</text>
</comment>
<dbReference type="GO" id="GO:0043065">
    <property type="term" value="P:positive regulation of apoptotic process"/>
    <property type="evidence" value="ECO:0007669"/>
    <property type="project" value="UniProtKB-ARBA"/>
</dbReference>
<dbReference type="EMBL" id="JBDJPC010000001">
    <property type="protein sequence ID" value="KAL1517556.1"/>
    <property type="molecule type" value="Genomic_DNA"/>
</dbReference>
<comment type="similarity">
    <text evidence="4">Belongs to the peptidase S1C family.</text>
</comment>
<evidence type="ECO:0000259" key="19">
    <source>
        <dbReference type="PROSITE" id="PS50106"/>
    </source>
</evidence>
<keyword evidence="8" id="KW-0812">Transmembrane</keyword>
<evidence type="ECO:0000256" key="9">
    <source>
        <dbReference type="ARBA" id="ARBA00022703"/>
    </source>
</evidence>
<dbReference type="PANTHER" id="PTHR22939:SF129">
    <property type="entry name" value="SERINE PROTEASE HTRA2, MITOCHONDRIAL"/>
    <property type="match status" value="1"/>
</dbReference>
<keyword evidence="14" id="KW-0496">Mitochondrion</keyword>
<dbReference type="GO" id="GO:0031966">
    <property type="term" value="C:mitochondrial membrane"/>
    <property type="evidence" value="ECO:0007669"/>
    <property type="project" value="UniProtKB-SubCell"/>
</dbReference>
<evidence type="ECO:0000256" key="12">
    <source>
        <dbReference type="ARBA" id="ARBA00022946"/>
    </source>
</evidence>
<evidence type="ECO:0000256" key="10">
    <source>
        <dbReference type="ARBA" id="ARBA00022801"/>
    </source>
</evidence>
<dbReference type="GO" id="GO:0005758">
    <property type="term" value="C:mitochondrial intermembrane space"/>
    <property type="evidence" value="ECO:0007669"/>
    <property type="project" value="UniProtKB-SubCell"/>
</dbReference>
<name>A0ABD1FHD6_HYPHA</name>